<evidence type="ECO:0000256" key="1">
    <source>
        <dbReference type="SAM" id="Coils"/>
    </source>
</evidence>
<feature type="transmembrane region" description="Helical" evidence="2">
    <location>
        <begin position="23"/>
        <end position="41"/>
    </location>
</feature>
<protein>
    <submittedName>
        <fullName evidence="5">Membrane fusion protein, multidrug efflux system</fullName>
    </submittedName>
</protein>
<gene>
    <name evidence="5" type="ORF">SAMN05192580_1806</name>
</gene>
<dbReference type="Pfam" id="PF25954">
    <property type="entry name" value="Beta-barrel_RND_2"/>
    <property type="match status" value="1"/>
</dbReference>
<dbReference type="OrthoDB" id="9811754at2"/>
<feature type="domain" description="CusB-like beta-barrel" evidence="4">
    <location>
        <begin position="264"/>
        <end position="306"/>
    </location>
</feature>
<evidence type="ECO:0000313" key="6">
    <source>
        <dbReference type="Proteomes" id="UP000198824"/>
    </source>
</evidence>
<keyword evidence="2" id="KW-0812">Transmembrane</keyword>
<dbReference type="GO" id="GO:0055085">
    <property type="term" value="P:transmembrane transport"/>
    <property type="evidence" value="ECO:0007669"/>
    <property type="project" value="InterPro"/>
</dbReference>
<dbReference type="Pfam" id="PF25917">
    <property type="entry name" value="BSH_RND"/>
    <property type="match status" value="1"/>
</dbReference>
<dbReference type="RefSeq" id="WP_093313415.1">
    <property type="nucleotide sequence ID" value="NZ_FOZG01000001.1"/>
</dbReference>
<keyword evidence="2" id="KW-1133">Transmembrane helix</keyword>
<dbReference type="STRING" id="1166337.SAMN05192580_1806"/>
<evidence type="ECO:0000259" key="3">
    <source>
        <dbReference type="Pfam" id="PF25917"/>
    </source>
</evidence>
<feature type="coiled-coil region" evidence="1">
    <location>
        <begin position="130"/>
        <end position="209"/>
    </location>
</feature>
<dbReference type="Gene3D" id="2.40.50.100">
    <property type="match status" value="1"/>
</dbReference>
<reference evidence="5 6" key="1">
    <citation type="submission" date="2016-10" db="EMBL/GenBank/DDBJ databases">
        <authorList>
            <person name="de Groot N.N."/>
        </authorList>
    </citation>
    <scope>NUCLEOTIDE SEQUENCE [LARGE SCALE GENOMIC DNA]</scope>
    <source>
        <strain evidence="5 6">S5-249</strain>
    </source>
</reference>
<dbReference type="InterPro" id="IPR058625">
    <property type="entry name" value="MdtA-like_BSH"/>
</dbReference>
<dbReference type="SUPFAM" id="SSF111369">
    <property type="entry name" value="HlyD-like secretion proteins"/>
    <property type="match status" value="2"/>
</dbReference>
<proteinExistence type="predicted"/>
<dbReference type="AlphaFoldDB" id="A0A1I6KJE3"/>
<dbReference type="InterPro" id="IPR050739">
    <property type="entry name" value="MFP"/>
</dbReference>
<dbReference type="PANTHER" id="PTHR30386">
    <property type="entry name" value="MEMBRANE FUSION SUBUNIT OF EMRAB-TOLC MULTIDRUG EFFLUX PUMP"/>
    <property type="match status" value="1"/>
</dbReference>
<keyword evidence="6" id="KW-1185">Reference proteome</keyword>
<name>A0A1I6KJE3_9SPHN</name>
<keyword evidence="1" id="KW-0175">Coiled coil</keyword>
<evidence type="ECO:0000256" key="2">
    <source>
        <dbReference type="SAM" id="Phobius"/>
    </source>
</evidence>
<evidence type="ECO:0000259" key="4">
    <source>
        <dbReference type="Pfam" id="PF25954"/>
    </source>
</evidence>
<accession>A0A1I6KJE3</accession>
<dbReference type="EMBL" id="FOZG01000001">
    <property type="protein sequence ID" value="SFR91363.1"/>
    <property type="molecule type" value="Genomic_DNA"/>
</dbReference>
<organism evidence="5 6">
    <name type="scientific">Sphingomonas jatrophae</name>
    <dbReference type="NCBI Taxonomy" id="1166337"/>
    <lineage>
        <taxon>Bacteria</taxon>
        <taxon>Pseudomonadati</taxon>
        <taxon>Pseudomonadota</taxon>
        <taxon>Alphaproteobacteria</taxon>
        <taxon>Sphingomonadales</taxon>
        <taxon>Sphingomonadaceae</taxon>
        <taxon>Sphingomonas</taxon>
    </lineage>
</organism>
<feature type="domain" description="Multidrug resistance protein MdtA-like barrel-sandwich hybrid" evidence="3">
    <location>
        <begin position="62"/>
        <end position="258"/>
    </location>
</feature>
<dbReference type="PANTHER" id="PTHR30386:SF24">
    <property type="entry name" value="MULTIDRUG RESISTANCE EFFLUX PUMP"/>
    <property type="match status" value="1"/>
</dbReference>
<dbReference type="Gene3D" id="2.40.30.170">
    <property type="match status" value="1"/>
</dbReference>
<dbReference type="Proteomes" id="UP000198824">
    <property type="component" value="Unassembled WGS sequence"/>
</dbReference>
<evidence type="ECO:0000313" key="5">
    <source>
        <dbReference type="EMBL" id="SFR91363.1"/>
    </source>
</evidence>
<keyword evidence="2" id="KW-0472">Membrane</keyword>
<sequence length="375" mass="39893">MADQIAGEPAGAARRGLNPKVKLAVLALVVVLAGAALAWFIHYQTVGKYLASTNDAYLRADVITVSPKVGGYVDRVFVAENQDVQAGQPLVRIDSRDYGAQAAQYRAQIGVAEANADNVRAGIAEQRAMVEQARAQRDASLADLRFAEEEVARYTPLAASGAESREKLAQLRNQATRARNEAAARAASLASAERRIASLNAQIRQAQAQGGAARAQLTAANVNLGATLVRAPAAGRIGDRTVRTGQFVQPGTRMMSVVPLAAIYVSANFKETQIGLMRPGQPATIEVDALPGVELHGHVESLSPGTGAQFSLIPPQNATGNFTKIVQRVPVRIAIDAGPEVRRILVPGLSLEVTVDTRGAKDEMSRITAREEQRR</sequence>
<dbReference type="InterPro" id="IPR058792">
    <property type="entry name" value="Beta-barrel_RND_2"/>
</dbReference>